<dbReference type="Proteomes" id="UP000269499">
    <property type="component" value="Unassembled WGS sequence"/>
</dbReference>
<accession>A0A497F2L0</accession>
<comment type="caution">
    <text evidence="1">The sequence shown here is derived from an EMBL/GenBank/DDBJ whole genome shotgun (WGS) entry which is preliminary data.</text>
</comment>
<organism evidence="1 2">
    <name type="scientific">Thermoproteota archaeon</name>
    <dbReference type="NCBI Taxonomy" id="2056631"/>
    <lineage>
        <taxon>Archaea</taxon>
        <taxon>Thermoproteota</taxon>
    </lineage>
</organism>
<gene>
    <name evidence="1" type="ORF">DRJ26_03750</name>
</gene>
<dbReference type="EMBL" id="QMRA01000081">
    <property type="protein sequence ID" value="RLE53120.1"/>
    <property type="molecule type" value="Genomic_DNA"/>
</dbReference>
<evidence type="ECO:0008006" key="3">
    <source>
        <dbReference type="Google" id="ProtNLM"/>
    </source>
</evidence>
<proteinExistence type="predicted"/>
<name>A0A497F2L0_9CREN</name>
<evidence type="ECO:0000313" key="2">
    <source>
        <dbReference type="Proteomes" id="UP000269499"/>
    </source>
</evidence>
<protein>
    <recommendedName>
        <fullName evidence="3">Sjogrens syndrome scleroderma autoantigen 1</fullName>
    </recommendedName>
</protein>
<dbReference type="AlphaFoldDB" id="A0A497F2L0"/>
<sequence length="113" mass="12789">MDDDRAKLKEMADLLRSGATMLPQICPECSAPLFKLKTGEIICPVCKRKVIFTKESEQIKELSIIATAKLEEVLSFKLLKVAEEIEKTDDIDKLCRLAELAKSILDIIVKIRR</sequence>
<evidence type="ECO:0000313" key="1">
    <source>
        <dbReference type="EMBL" id="RLE53120.1"/>
    </source>
</evidence>
<reference evidence="1 2" key="1">
    <citation type="submission" date="2018-06" db="EMBL/GenBank/DDBJ databases">
        <title>Extensive metabolic versatility and redundancy in microbially diverse, dynamic hydrothermal sediments.</title>
        <authorList>
            <person name="Dombrowski N."/>
            <person name="Teske A."/>
            <person name="Baker B.J."/>
        </authorList>
    </citation>
    <scope>NUCLEOTIDE SEQUENCE [LARGE SCALE GENOMIC DNA]</scope>
    <source>
        <strain evidence="1">B20_G2</strain>
    </source>
</reference>
<dbReference type="Pfam" id="PF06677">
    <property type="entry name" value="Auto_anti-p27"/>
    <property type="match status" value="1"/>
</dbReference>
<dbReference type="InterPro" id="IPR009563">
    <property type="entry name" value="SSSCA1"/>
</dbReference>